<dbReference type="EMBL" id="JFHU01000095">
    <property type="protein sequence ID" value="EXX89455.1"/>
    <property type="molecule type" value="Genomic_DNA"/>
</dbReference>
<organism evidence="7 8">
    <name type="scientific">Paenibacillus darwinianus</name>
    <dbReference type="NCBI Taxonomy" id="1380763"/>
    <lineage>
        <taxon>Bacteria</taxon>
        <taxon>Bacillati</taxon>
        <taxon>Bacillota</taxon>
        <taxon>Bacilli</taxon>
        <taxon>Bacillales</taxon>
        <taxon>Paenibacillaceae</taxon>
        <taxon>Paenibacillus</taxon>
    </lineage>
</organism>
<evidence type="ECO:0000256" key="2">
    <source>
        <dbReference type="ARBA" id="ARBA00022833"/>
    </source>
</evidence>
<dbReference type="AlphaFoldDB" id="A0A9W5W7D6"/>
<comment type="cofactor">
    <cofactor evidence="4">
        <name>Zn(2+)</name>
        <dbReference type="ChEBI" id="CHEBI:29105"/>
    </cofactor>
</comment>
<dbReference type="Proteomes" id="UP000053750">
    <property type="component" value="Unassembled WGS sequence"/>
</dbReference>
<dbReference type="PANTHER" id="PTHR43401:SF2">
    <property type="entry name" value="L-THREONINE 3-DEHYDROGENASE"/>
    <property type="match status" value="1"/>
</dbReference>
<evidence type="ECO:0000256" key="3">
    <source>
        <dbReference type="ARBA" id="ARBA00023002"/>
    </source>
</evidence>
<dbReference type="SUPFAM" id="SSF50129">
    <property type="entry name" value="GroES-like"/>
    <property type="match status" value="1"/>
</dbReference>
<feature type="domain" description="Alcohol dehydrogenase-like C-terminal" evidence="5">
    <location>
        <begin position="116"/>
        <end position="241"/>
    </location>
</feature>
<dbReference type="InterPro" id="IPR050129">
    <property type="entry name" value="Zn_alcohol_dh"/>
</dbReference>
<feature type="non-terminal residue" evidence="7">
    <location>
        <position position="1"/>
    </location>
</feature>
<dbReference type="InterPro" id="IPR002328">
    <property type="entry name" value="ADH_Zn_CS"/>
</dbReference>
<dbReference type="PANTHER" id="PTHR43401">
    <property type="entry name" value="L-THREONINE 3-DEHYDROGENASE"/>
    <property type="match status" value="1"/>
</dbReference>
<evidence type="ECO:0000313" key="8">
    <source>
        <dbReference type="Proteomes" id="UP000053750"/>
    </source>
</evidence>
<dbReference type="Gene3D" id="3.90.180.10">
    <property type="entry name" value="Medium-chain alcohol dehydrogenases, catalytic domain"/>
    <property type="match status" value="1"/>
</dbReference>
<dbReference type="Pfam" id="PF00107">
    <property type="entry name" value="ADH_zinc_N"/>
    <property type="match status" value="1"/>
</dbReference>
<keyword evidence="2 4" id="KW-0862">Zinc</keyword>
<keyword evidence="3" id="KW-0560">Oxidoreductase</keyword>
<dbReference type="InterPro" id="IPR011032">
    <property type="entry name" value="GroES-like_sf"/>
</dbReference>
<evidence type="ECO:0000259" key="5">
    <source>
        <dbReference type="Pfam" id="PF00107"/>
    </source>
</evidence>
<name>A0A9W5W7D6_9BACL</name>
<evidence type="ECO:0000313" key="7">
    <source>
        <dbReference type="EMBL" id="EXX89455.1"/>
    </source>
</evidence>
<dbReference type="SUPFAM" id="SSF51735">
    <property type="entry name" value="NAD(P)-binding Rossmann-fold domains"/>
    <property type="match status" value="1"/>
</dbReference>
<comment type="similarity">
    <text evidence="4">Belongs to the zinc-containing alcohol dehydrogenase family.</text>
</comment>
<reference evidence="7 8" key="1">
    <citation type="submission" date="2014-02" db="EMBL/GenBank/DDBJ databases">
        <title>Genome sequence of Paenibacillus darwinianus reveals adaptive mechanisms for survival in Antarctic soils.</title>
        <authorList>
            <person name="Dsouza M."/>
            <person name="Taylor M.W."/>
            <person name="Turner S.J."/>
            <person name="Aislabie J."/>
        </authorList>
    </citation>
    <scope>NUCLEOTIDE SEQUENCE [LARGE SCALE GENOMIC DNA]</scope>
    <source>
        <strain evidence="7 8">CE1</strain>
    </source>
</reference>
<dbReference type="GO" id="GO:0008270">
    <property type="term" value="F:zinc ion binding"/>
    <property type="evidence" value="ECO:0007669"/>
    <property type="project" value="InterPro"/>
</dbReference>
<proteinExistence type="inferred from homology"/>
<dbReference type="GO" id="GO:0016491">
    <property type="term" value="F:oxidoreductase activity"/>
    <property type="evidence" value="ECO:0007669"/>
    <property type="project" value="UniProtKB-KW"/>
</dbReference>
<evidence type="ECO:0000259" key="6">
    <source>
        <dbReference type="Pfam" id="PF08240"/>
    </source>
</evidence>
<evidence type="ECO:0000256" key="4">
    <source>
        <dbReference type="RuleBase" id="RU361277"/>
    </source>
</evidence>
<gene>
    <name evidence="7" type="ORF">BG53_15675</name>
</gene>
<sequence>PGHEPAGDVVEVGNGVKGLEPGDRVAVYLAIGCGHCSYCLRGYMHLCPQWKCVGFDVDGGDADYMVAPAACCLKLPDGMSYETGALLTDNVGTQYHTQKMLGVSGQDSVAVFGLGPMGSAAALVAKARGARVIAVDVLDSRLQMAKELGVDAIVNSTLQDAVQALRDWTYGEGVDAAIDCSGSPIAQNAALDAARKLGSVAFVGESRSTTINPSDQMIRKLLRVVGGWHFPVWEWEEIARFVIDQNIPVNQYITHRFSIEQADEAFRLFDERVTDKAVFVWE</sequence>
<dbReference type="InterPro" id="IPR013149">
    <property type="entry name" value="ADH-like_C"/>
</dbReference>
<comment type="caution">
    <text evidence="7">The sequence shown here is derived from an EMBL/GenBank/DDBJ whole genome shotgun (WGS) entry which is preliminary data.</text>
</comment>
<dbReference type="OrthoDB" id="9777057at2"/>
<dbReference type="Pfam" id="PF08240">
    <property type="entry name" value="ADH_N"/>
    <property type="match status" value="1"/>
</dbReference>
<dbReference type="InterPro" id="IPR013154">
    <property type="entry name" value="ADH-like_N"/>
</dbReference>
<keyword evidence="1 4" id="KW-0479">Metal-binding</keyword>
<keyword evidence="8" id="KW-1185">Reference proteome</keyword>
<protein>
    <submittedName>
        <fullName evidence="7">Alcohol dehydrogenase</fullName>
    </submittedName>
</protein>
<feature type="domain" description="Alcohol dehydrogenase-like N-terminal" evidence="6">
    <location>
        <begin position="1"/>
        <end position="77"/>
    </location>
</feature>
<dbReference type="Gene3D" id="3.40.50.720">
    <property type="entry name" value="NAD(P)-binding Rossmann-like Domain"/>
    <property type="match status" value="1"/>
</dbReference>
<dbReference type="PROSITE" id="PS00059">
    <property type="entry name" value="ADH_ZINC"/>
    <property type="match status" value="1"/>
</dbReference>
<dbReference type="RefSeq" id="WP_036715882.1">
    <property type="nucleotide sequence ID" value="NZ_KK082241.1"/>
</dbReference>
<accession>A0A9W5W7D6</accession>
<evidence type="ECO:0000256" key="1">
    <source>
        <dbReference type="ARBA" id="ARBA00022723"/>
    </source>
</evidence>
<dbReference type="InterPro" id="IPR036291">
    <property type="entry name" value="NAD(P)-bd_dom_sf"/>
</dbReference>